<organism evidence="2 3">
    <name type="scientific">Streptomyces brasiliscabiei</name>
    <dbReference type="NCBI Taxonomy" id="2736302"/>
    <lineage>
        <taxon>Bacteria</taxon>
        <taxon>Bacillati</taxon>
        <taxon>Actinomycetota</taxon>
        <taxon>Actinomycetes</taxon>
        <taxon>Kitasatosporales</taxon>
        <taxon>Streptomycetaceae</taxon>
        <taxon>Streptomyces</taxon>
    </lineage>
</organism>
<reference evidence="2 3" key="1">
    <citation type="submission" date="2024-03" db="EMBL/GenBank/DDBJ databases">
        <title>First Report of Pectobacterium brasiliscabiei causing potato scab in china.</title>
        <authorList>
            <person name="Handique U."/>
        </authorList>
    </citation>
    <scope>NUCLEOTIDE SEQUENCE [LARGE SCALE GENOMIC DNA]</scope>
    <source>
        <strain evidence="2 3">ZRIMU1503</strain>
    </source>
</reference>
<evidence type="ECO:0000256" key="1">
    <source>
        <dbReference type="SAM" id="MobiDB-lite"/>
    </source>
</evidence>
<comment type="caution">
    <text evidence="2">The sequence shown here is derived from an EMBL/GenBank/DDBJ whole genome shotgun (WGS) entry which is preliminary data.</text>
</comment>
<accession>A0ABU8GJB3</accession>
<gene>
    <name evidence="2" type="ORF">WB403_25290</name>
</gene>
<feature type="region of interest" description="Disordered" evidence="1">
    <location>
        <begin position="70"/>
        <end position="89"/>
    </location>
</feature>
<dbReference type="Proteomes" id="UP001365781">
    <property type="component" value="Unassembled WGS sequence"/>
</dbReference>
<protein>
    <recommendedName>
        <fullName evidence="4">DNA-binding protein</fullName>
    </recommendedName>
</protein>
<evidence type="ECO:0000313" key="3">
    <source>
        <dbReference type="Proteomes" id="UP001365781"/>
    </source>
</evidence>
<feature type="compositionally biased region" description="Basic and acidic residues" evidence="1">
    <location>
        <begin position="74"/>
        <end position="89"/>
    </location>
</feature>
<evidence type="ECO:0000313" key="2">
    <source>
        <dbReference type="EMBL" id="MEI5612476.1"/>
    </source>
</evidence>
<keyword evidence="3" id="KW-1185">Reference proteome</keyword>
<sequence length="89" mass="10063">MPEAEGGPELLSLSEVARRVVAEGIENRMSHQRVSQLSREDPAFPPVVMVGRSKVVDWRLAGPYFKARVKRQGQRTDIKPDERKHDQGV</sequence>
<dbReference type="EMBL" id="JBBAYM010000017">
    <property type="protein sequence ID" value="MEI5612476.1"/>
    <property type="molecule type" value="Genomic_DNA"/>
</dbReference>
<proteinExistence type="predicted"/>
<evidence type="ECO:0008006" key="4">
    <source>
        <dbReference type="Google" id="ProtNLM"/>
    </source>
</evidence>
<name>A0ABU8GJB3_9ACTN</name>
<dbReference type="RefSeq" id="WP_336558374.1">
    <property type="nucleotide sequence ID" value="NZ_JBBAYL010000008.1"/>
</dbReference>